<dbReference type="OrthoDB" id="277548at2"/>
<feature type="compositionally biased region" description="Low complexity" evidence="1">
    <location>
        <begin position="168"/>
        <end position="179"/>
    </location>
</feature>
<dbReference type="KEGG" id="psl:Psta_2911"/>
<dbReference type="eggNOG" id="ENOG5033GPQ">
    <property type="taxonomic scope" value="Bacteria"/>
</dbReference>
<dbReference type="STRING" id="530564.Psta_2911"/>
<accession>D2R8N5</accession>
<evidence type="ECO:0000313" key="4">
    <source>
        <dbReference type="Proteomes" id="UP000001887"/>
    </source>
</evidence>
<evidence type="ECO:0000256" key="1">
    <source>
        <dbReference type="SAM" id="MobiDB-lite"/>
    </source>
</evidence>
<evidence type="ECO:0000256" key="2">
    <source>
        <dbReference type="SAM" id="SignalP"/>
    </source>
</evidence>
<keyword evidence="4" id="KW-1185">Reference proteome</keyword>
<proteinExistence type="predicted"/>
<dbReference type="EMBL" id="CP001848">
    <property type="protein sequence ID" value="ADB17576.1"/>
    <property type="molecule type" value="Genomic_DNA"/>
</dbReference>
<sequence length="250" mass="27008" precursor="true">MNIHLHYLGLVIAVTLLLASSVFSADDSLESQLLEGLPAIEAPKPQPPKATQSPDKSPPNANAGLHSKAKPTPNDSASPTNPSTPLPVIDGEDVGQSAKQEDPLARVLLKMRSSRDRLKLRDTTTATQSIQQQIVQDLEAMLASSPTTSGQSQPEQNSAGQANSSAQDSPGDGSASPSSTQESDNRVDPNPQTEVQLVELKNQLRRVWGHLPEKVREQMISGMSEEFLPKYEKLIEAYYKRLADEPVTSP</sequence>
<feature type="compositionally biased region" description="Polar residues" evidence="1">
    <location>
        <begin position="144"/>
        <end position="167"/>
    </location>
</feature>
<feature type="signal peptide" evidence="2">
    <location>
        <begin position="1"/>
        <end position="25"/>
    </location>
</feature>
<feature type="compositionally biased region" description="Polar residues" evidence="1">
    <location>
        <begin position="73"/>
        <end position="83"/>
    </location>
</feature>
<reference evidence="3 4" key="1">
    <citation type="journal article" date="2009" name="Stand. Genomic Sci.">
        <title>Complete genome sequence of Pirellula staleyi type strain (ATCC 27377).</title>
        <authorList>
            <person name="Clum A."/>
            <person name="Tindall B.J."/>
            <person name="Sikorski J."/>
            <person name="Ivanova N."/>
            <person name="Mavrommatis K."/>
            <person name="Lucas S."/>
            <person name="Glavina del Rio T."/>
            <person name="Nolan M."/>
            <person name="Chen F."/>
            <person name="Tice H."/>
            <person name="Pitluck S."/>
            <person name="Cheng J.F."/>
            <person name="Chertkov O."/>
            <person name="Brettin T."/>
            <person name="Han C."/>
            <person name="Detter J.C."/>
            <person name="Kuske C."/>
            <person name="Bruce D."/>
            <person name="Goodwin L."/>
            <person name="Ovchinikova G."/>
            <person name="Pati A."/>
            <person name="Mikhailova N."/>
            <person name="Chen A."/>
            <person name="Palaniappan K."/>
            <person name="Land M."/>
            <person name="Hauser L."/>
            <person name="Chang Y.J."/>
            <person name="Jeffries C.D."/>
            <person name="Chain P."/>
            <person name="Rohde M."/>
            <person name="Goker M."/>
            <person name="Bristow J."/>
            <person name="Eisen J.A."/>
            <person name="Markowitz V."/>
            <person name="Hugenholtz P."/>
            <person name="Kyrpides N.C."/>
            <person name="Klenk H.P."/>
            <person name="Lapidus A."/>
        </authorList>
    </citation>
    <scope>NUCLEOTIDE SEQUENCE [LARGE SCALE GENOMIC DNA]</scope>
    <source>
        <strain evidence="4">ATCC 27377 / DSM 6068 / ICPB 4128</strain>
    </source>
</reference>
<name>D2R8N5_PIRSD</name>
<feature type="region of interest" description="Disordered" evidence="1">
    <location>
        <begin position="40"/>
        <end position="102"/>
    </location>
</feature>
<feature type="region of interest" description="Disordered" evidence="1">
    <location>
        <begin position="143"/>
        <end position="194"/>
    </location>
</feature>
<organism evidence="3 4">
    <name type="scientific">Pirellula staleyi (strain ATCC 27377 / DSM 6068 / ICPB 4128)</name>
    <name type="common">Pirella staleyi</name>
    <dbReference type="NCBI Taxonomy" id="530564"/>
    <lineage>
        <taxon>Bacteria</taxon>
        <taxon>Pseudomonadati</taxon>
        <taxon>Planctomycetota</taxon>
        <taxon>Planctomycetia</taxon>
        <taxon>Pirellulales</taxon>
        <taxon>Pirellulaceae</taxon>
        <taxon>Pirellula</taxon>
    </lineage>
</organism>
<keyword evidence="2" id="KW-0732">Signal</keyword>
<gene>
    <name evidence="3" type="ordered locus">Psta_2911</name>
</gene>
<evidence type="ECO:0000313" key="3">
    <source>
        <dbReference type="EMBL" id="ADB17576.1"/>
    </source>
</evidence>
<dbReference type="AlphaFoldDB" id="D2R8N5"/>
<dbReference type="HOGENOM" id="CLU_1025525_0_0_0"/>
<dbReference type="Proteomes" id="UP000001887">
    <property type="component" value="Chromosome"/>
</dbReference>
<feature type="chain" id="PRO_5003036116" evidence="2">
    <location>
        <begin position="26"/>
        <end position="250"/>
    </location>
</feature>
<protein>
    <submittedName>
        <fullName evidence="3">Uncharacterized protein</fullName>
    </submittedName>
</protein>